<dbReference type="Proteomes" id="UP001152797">
    <property type="component" value="Unassembled WGS sequence"/>
</dbReference>
<dbReference type="AlphaFoldDB" id="A0A9P1DID7"/>
<gene>
    <name evidence="2" type="ORF">C1SCF055_LOCUS36146</name>
</gene>
<evidence type="ECO:0000313" key="2">
    <source>
        <dbReference type="EMBL" id="CAI4010929.1"/>
    </source>
</evidence>
<evidence type="ECO:0000256" key="1">
    <source>
        <dbReference type="SAM" id="MobiDB-lite"/>
    </source>
</evidence>
<dbReference type="EMBL" id="CAMXCT020004971">
    <property type="protein sequence ID" value="CAL1164304.1"/>
    <property type="molecule type" value="Genomic_DNA"/>
</dbReference>
<protein>
    <submittedName>
        <fullName evidence="2">Uncharacterized protein</fullName>
    </submittedName>
</protein>
<feature type="compositionally biased region" description="Acidic residues" evidence="1">
    <location>
        <begin position="56"/>
        <end position="66"/>
    </location>
</feature>
<feature type="compositionally biased region" description="Pro residues" evidence="1">
    <location>
        <begin position="28"/>
        <end position="37"/>
    </location>
</feature>
<feature type="compositionally biased region" description="Basic and acidic residues" evidence="1">
    <location>
        <begin position="96"/>
        <end position="121"/>
    </location>
</feature>
<sequence>MSDDDELFAIPGLAWRLLGYNVVKQEPDPSPGEPPSPTDDIVDKDADTEPSINGEVPEEEEEEEEDKIPTDPNHQKTALEMLMEGVSDWPSVPEPLKVETNKDEITDSQEKNKEKRKEHVKPSSKRKVTEPAEEPPWHKKTKPAEPSGGPKAPLPPPNVPPPMSPPKGPSLKEPAAHGPAPKTKVTDPGHRSGGINKAVVLARAYNIGDHQECQRLIGAFMKGKEFKNVYEIHDSVMRAEGKDKYRRYY</sequence>
<name>A0A9P1DID7_9DINO</name>
<comment type="caution">
    <text evidence="2">The sequence shown here is derived from an EMBL/GenBank/DDBJ whole genome shotgun (WGS) entry which is preliminary data.</text>
</comment>
<reference evidence="3" key="2">
    <citation type="submission" date="2024-04" db="EMBL/GenBank/DDBJ databases">
        <authorList>
            <person name="Chen Y."/>
            <person name="Shah S."/>
            <person name="Dougan E. K."/>
            <person name="Thang M."/>
            <person name="Chan C."/>
        </authorList>
    </citation>
    <scope>NUCLEOTIDE SEQUENCE [LARGE SCALE GENOMIC DNA]</scope>
</reference>
<evidence type="ECO:0000313" key="4">
    <source>
        <dbReference type="Proteomes" id="UP001152797"/>
    </source>
</evidence>
<organism evidence="2">
    <name type="scientific">Cladocopium goreaui</name>
    <dbReference type="NCBI Taxonomy" id="2562237"/>
    <lineage>
        <taxon>Eukaryota</taxon>
        <taxon>Sar</taxon>
        <taxon>Alveolata</taxon>
        <taxon>Dinophyceae</taxon>
        <taxon>Suessiales</taxon>
        <taxon>Symbiodiniaceae</taxon>
        <taxon>Cladocopium</taxon>
    </lineage>
</organism>
<reference evidence="2" key="1">
    <citation type="submission" date="2022-10" db="EMBL/GenBank/DDBJ databases">
        <authorList>
            <person name="Chen Y."/>
            <person name="Dougan E. K."/>
            <person name="Chan C."/>
            <person name="Rhodes N."/>
            <person name="Thang M."/>
        </authorList>
    </citation>
    <scope>NUCLEOTIDE SEQUENCE</scope>
</reference>
<proteinExistence type="predicted"/>
<feature type="compositionally biased region" description="Pro residues" evidence="1">
    <location>
        <begin position="152"/>
        <end position="168"/>
    </location>
</feature>
<dbReference type="EMBL" id="CAMXCT010004971">
    <property type="protein sequence ID" value="CAI4010929.1"/>
    <property type="molecule type" value="Genomic_DNA"/>
</dbReference>
<dbReference type="EMBL" id="CAMXCT030004971">
    <property type="protein sequence ID" value="CAL4798241.1"/>
    <property type="molecule type" value="Genomic_DNA"/>
</dbReference>
<accession>A0A9P1DID7</accession>
<feature type="region of interest" description="Disordered" evidence="1">
    <location>
        <begin position="23"/>
        <end position="193"/>
    </location>
</feature>
<evidence type="ECO:0000313" key="3">
    <source>
        <dbReference type="EMBL" id="CAL1164304.1"/>
    </source>
</evidence>
<keyword evidence="4" id="KW-1185">Reference proteome</keyword>